<proteinExistence type="predicted"/>
<dbReference type="AlphaFoldDB" id="A0A1G2MAS4"/>
<evidence type="ECO:0000313" key="2">
    <source>
        <dbReference type="Proteomes" id="UP000178121"/>
    </source>
</evidence>
<sequence length="59" mass="6404">MPKRSRIPSQVKKKNPAAVALGRLGGLKGGPARAKKLSKKRLSEIARQAVNARWAARTK</sequence>
<evidence type="ECO:0008006" key="3">
    <source>
        <dbReference type="Google" id="ProtNLM"/>
    </source>
</evidence>
<name>A0A1G2MAS4_9BACT</name>
<dbReference type="EMBL" id="MHRI01000032">
    <property type="protein sequence ID" value="OHA20239.1"/>
    <property type="molecule type" value="Genomic_DNA"/>
</dbReference>
<accession>A0A1G2MAS4</accession>
<dbReference type="Proteomes" id="UP000178121">
    <property type="component" value="Unassembled WGS sequence"/>
</dbReference>
<gene>
    <name evidence="1" type="ORF">A2849_02880</name>
</gene>
<reference evidence="1 2" key="1">
    <citation type="journal article" date="2016" name="Nat. Commun.">
        <title>Thousands of microbial genomes shed light on interconnected biogeochemical processes in an aquifer system.</title>
        <authorList>
            <person name="Anantharaman K."/>
            <person name="Brown C.T."/>
            <person name="Hug L.A."/>
            <person name="Sharon I."/>
            <person name="Castelle C.J."/>
            <person name="Probst A.J."/>
            <person name="Thomas B.C."/>
            <person name="Singh A."/>
            <person name="Wilkins M.J."/>
            <person name="Karaoz U."/>
            <person name="Brodie E.L."/>
            <person name="Williams K.H."/>
            <person name="Hubbard S.S."/>
            <person name="Banfield J.F."/>
        </authorList>
    </citation>
    <scope>NUCLEOTIDE SEQUENCE [LARGE SCALE GENOMIC DNA]</scope>
</reference>
<evidence type="ECO:0000313" key="1">
    <source>
        <dbReference type="EMBL" id="OHA20239.1"/>
    </source>
</evidence>
<protein>
    <recommendedName>
        <fullName evidence="3">Histone H1</fullName>
    </recommendedName>
</protein>
<organism evidence="1 2">
    <name type="scientific">Candidatus Taylorbacteria bacterium RIFCSPHIGHO2_01_FULL_51_15</name>
    <dbReference type="NCBI Taxonomy" id="1802304"/>
    <lineage>
        <taxon>Bacteria</taxon>
        <taxon>Candidatus Tayloriibacteriota</taxon>
    </lineage>
</organism>
<comment type="caution">
    <text evidence="1">The sequence shown here is derived from an EMBL/GenBank/DDBJ whole genome shotgun (WGS) entry which is preliminary data.</text>
</comment>